<evidence type="ECO:0000256" key="6">
    <source>
        <dbReference type="ARBA" id="ARBA00022676"/>
    </source>
</evidence>
<evidence type="ECO:0000256" key="20">
    <source>
        <dbReference type="ARBA" id="ARBA00047852"/>
    </source>
</evidence>
<evidence type="ECO:0000256" key="16">
    <source>
        <dbReference type="ARBA" id="ARBA00030723"/>
    </source>
</evidence>
<proteinExistence type="inferred from homology"/>
<evidence type="ECO:0000256" key="17">
    <source>
        <dbReference type="ARBA" id="ARBA00032175"/>
    </source>
</evidence>
<keyword evidence="8" id="KW-0812">Transmembrane</keyword>
<evidence type="ECO:0000256" key="12">
    <source>
        <dbReference type="ARBA" id="ARBA00023034"/>
    </source>
</evidence>
<evidence type="ECO:0000256" key="5">
    <source>
        <dbReference type="ARBA" id="ARBA00017962"/>
    </source>
</evidence>
<evidence type="ECO:0000256" key="2">
    <source>
        <dbReference type="ARBA" id="ARBA00004323"/>
    </source>
</evidence>
<dbReference type="GO" id="GO:0046872">
    <property type="term" value="F:metal ion binding"/>
    <property type="evidence" value="ECO:0007669"/>
    <property type="project" value="UniProtKB-KW"/>
</dbReference>
<comment type="catalytic activity">
    <reaction evidence="20">
        <text>3-O-[beta-D-Xyl-(1-&gt;4)-Rib-ol-P-Rib-ol-P-3-beta-D-GalNAc-(1-&gt;3)-beta-D-GlcNAc-(1-&gt;4)-(O-6-P-alpha-D-Man)]-Thr-[protein] + UDP-alpha-D-glucuronate = 3-O-[beta-D-GlcA-(1-&gt;3)-beta-D-Xyl-(1-&gt;4)-Rib-ol-P-Rib-ol-P-3-beta-D-GalNAc-(1-&gt;3)-beta-D-GlcNAc-(1-&gt;4)-(O-6-P-alpha-D-Man)]-Thr-[protein] + UDP + H(+)</text>
        <dbReference type="Rhea" id="RHEA:46860"/>
        <dbReference type="Rhea" id="RHEA-COMP:15023"/>
        <dbReference type="Rhea" id="RHEA-COMP:17482"/>
        <dbReference type="ChEBI" id="CHEBI:15378"/>
        <dbReference type="ChEBI" id="CHEBI:58052"/>
        <dbReference type="ChEBI" id="CHEBI:58223"/>
        <dbReference type="ChEBI" id="CHEBI:142405"/>
        <dbReference type="ChEBI" id="CHEBI:177336"/>
    </reaction>
</comment>
<evidence type="ECO:0000313" key="21">
    <source>
        <dbReference type="EMBL" id="KAK1128537.1"/>
    </source>
</evidence>
<keyword evidence="22" id="KW-1185">Reference proteome</keyword>
<comment type="similarity">
    <text evidence="4">Belongs to the glycosyltransferase 49 family.</text>
</comment>
<comment type="caution">
    <text evidence="21">The sequence shown here is derived from an EMBL/GenBank/DDBJ whole genome shotgun (WGS) entry which is preliminary data.</text>
</comment>
<evidence type="ECO:0000256" key="8">
    <source>
        <dbReference type="ARBA" id="ARBA00022692"/>
    </source>
</evidence>
<keyword evidence="11" id="KW-1133">Transmembrane helix</keyword>
<dbReference type="Pfam" id="PF13896">
    <property type="entry name" value="Glyco_transf_49"/>
    <property type="match status" value="1"/>
</dbReference>
<evidence type="ECO:0000256" key="9">
    <source>
        <dbReference type="ARBA" id="ARBA00022723"/>
    </source>
</evidence>
<dbReference type="AlphaFoldDB" id="A0AA40G068"/>
<keyword evidence="13" id="KW-0472">Membrane</keyword>
<evidence type="ECO:0000313" key="22">
    <source>
        <dbReference type="Proteomes" id="UP001177670"/>
    </source>
</evidence>
<comment type="subcellular location">
    <subcellularLocation>
        <location evidence="2">Golgi apparatus membrane</location>
        <topology evidence="2">Single-pass type II membrane protein</topology>
    </subcellularLocation>
</comment>
<keyword evidence="9" id="KW-0479">Metal-binding</keyword>
<accession>A0AA40G068</accession>
<sequence>MYVAGYQFKVLSPVFTGHWGLQTRKTRPAWRERQNSANRKHFETFKKEVFARYMRDPLKMMKNPH</sequence>
<gene>
    <name evidence="21" type="ORF">K0M31_002995</name>
</gene>
<evidence type="ECO:0000256" key="14">
    <source>
        <dbReference type="ARBA" id="ARBA00023180"/>
    </source>
</evidence>
<evidence type="ECO:0000256" key="3">
    <source>
        <dbReference type="ARBA" id="ARBA00004922"/>
    </source>
</evidence>
<evidence type="ECO:0000256" key="19">
    <source>
        <dbReference type="ARBA" id="ARBA00033291"/>
    </source>
</evidence>
<comment type="cofactor">
    <cofactor evidence="1">
        <name>Mn(2+)</name>
        <dbReference type="ChEBI" id="CHEBI:29035"/>
    </cofactor>
</comment>
<evidence type="ECO:0000256" key="4">
    <source>
        <dbReference type="ARBA" id="ARBA00008539"/>
    </source>
</evidence>
<dbReference type="GO" id="GO:0035269">
    <property type="term" value="P:protein O-linked glycosylation via mannose"/>
    <property type="evidence" value="ECO:0007669"/>
    <property type="project" value="TreeGrafter"/>
</dbReference>
<keyword evidence="12" id="KW-0333">Golgi apparatus</keyword>
<keyword evidence="7" id="KW-0808">Transferase</keyword>
<reference evidence="21" key="1">
    <citation type="submission" date="2021-10" db="EMBL/GenBank/DDBJ databases">
        <title>Melipona bicolor Genome sequencing and assembly.</title>
        <authorList>
            <person name="Araujo N.S."/>
            <person name="Arias M.C."/>
        </authorList>
    </citation>
    <scope>NUCLEOTIDE SEQUENCE</scope>
    <source>
        <strain evidence="21">USP_2M_L1-L4_2017</strain>
        <tissue evidence="21">Whole body</tissue>
    </source>
</reference>
<dbReference type="PANTHER" id="PTHR46420:SF1">
    <property type="entry name" value="BETA-1,4-GLUCURONYLTRANSFERASE 1"/>
    <property type="match status" value="1"/>
</dbReference>
<dbReference type="PANTHER" id="PTHR46420">
    <property type="entry name" value="BETA-1,4-GLUCURONYLTRANSFERASE 1"/>
    <property type="match status" value="1"/>
</dbReference>
<dbReference type="Proteomes" id="UP001177670">
    <property type="component" value="Unassembled WGS sequence"/>
</dbReference>
<keyword evidence="14" id="KW-0325">Glycoprotein</keyword>
<protein>
    <recommendedName>
        <fullName evidence="5">Beta-1,4-glucuronyltransferase 1</fullName>
    </recommendedName>
    <alternativeName>
        <fullName evidence="16">I-beta-1,3-N-acetylglucosaminyltransferase</fullName>
    </alternativeName>
    <alternativeName>
        <fullName evidence="19">N-acetyllactosaminide beta-1,3-N-acetylglucosaminyltransferase</fullName>
    </alternativeName>
    <alternativeName>
        <fullName evidence="17">Poly-N-acetyllactosamine extension enzyme</fullName>
    </alternativeName>
    <alternativeName>
        <fullName evidence="18">UDP-GlcNAc:betaGal beta-1,3-N-acetylglucosaminyltransferase 1</fullName>
    </alternativeName>
</protein>
<keyword evidence="10" id="KW-0735">Signal-anchor</keyword>
<organism evidence="21 22">
    <name type="scientific">Melipona bicolor</name>
    <dbReference type="NCBI Taxonomy" id="60889"/>
    <lineage>
        <taxon>Eukaryota</taxon>
        <taxon>Metazoa</taxon>
        <taxon>Ecdysozoa</taxon>
        <taxon>Arthropoda</taxon>
        <taxon>Hexapoda</taxon>
        <taxon>Insecta</taxon>
        <taxon>Pterygota</taxon>
        <taxon>Neoptera</taxon>
        <taxon>Endopterygota</taxon>
        <taxon>Hymenoptera</taxon>
        <taxon>Apocrita</taxon>
        <taxon>Aculeata</taxon>
        <taxon>Apoidea</taxon>
        <taxon>Anthophila</taxon>
        <taxon>Apidae</taxon>
        <taxon>Melipona</taxon>
    </lineage>
</organism>
<dbReference type="InterPro" id="IPR043189">
    <property type="entry name" value="B4GAT1"/>
</dbReference>
<evidence type="ECO:0000256" key="10">
    <source>
        <dbReference type="ARBA" id="ARBA00022968"/>
    </source>
</evidence>
<evidence type="ECO:0000256" key="11">
    <source>
        <dbReference type="ARBA" id="ARBA00022989"/>
    </source>
</evidence>
<evidence type="ECO:0000256" key="15">
    <source>
        <dbReference type="ARBA" id="ARBA00023211"/>
    </source>
</evidence>
<name>A0AA40G068_9HYME</name>
<dbReference type="GO" id="GO:0000139">
    <property type="term" value="C:Golgi membrane"/>
    <property type="evidence" value="ECO:0007669"/>
    <property type="project" value="UniProtKB-SubCell"/>
</dbReference>
<dbReference type="GO" id="GO:0015020">
    <property type="term" value="F:glucuronosyltransferase activity"/>
    <property type="evidence" value="ECO:0007669"/>
    <property type="project" value="InterPro"/>
</dbReference>
<keyword evidence="15" id="KW-0464">Manganese</keyword>
<evidence type="ECO:0000256" key="7">
    <source>
        <dbReference type="ARBA" id="ARBA00022679"/>
    </source>
</evidence>
<evidence type="ECO:0000256" key="18">
    <source>
        <dbReference type="ARBA" id="ARBA00032181"/>
    </source>
</evidence>
<evidence type="ECO:0000256" key="1">
    <source>
        <dbReference type="ARBA" id="ARBA00001936"/>
    </source>
</evidence>
<evidence type="ECO:0000256" key="13">
    <source>
        <dbReference type="ARBA" id="ARBA00023136"/>
    </source>
</evidence>
<comment type="pathway">
    <text evidence="3">Protein modification; protein glycosylation.</text>
</comment>
<dbReference type="EMBL" id="JAHYIQ010000010">
    <property type="protein sequence ID" value="KAK1128537.1"/>
    <property type="molecule type" value="Genomic_DNA"/>
</dbReference>
<keyword evidence="6" id="KW-0328">Glycosyltransferase</keyword>